<sequence length="438" mass="49772">MWSKTCQFSLLNVRSEERPNIAQAVGAVGWYMNNPSKVHWEVVKWILRYQQGTTNKALCFKGGDTILTGYVDADLVRNVDIIRCTTGHGYTLGGIAMSWVPQLQKIVALSTIDAEYAAVTEDNKEMIWLQSFLEKLGKKQENNVLLWSRLISRMCLSSLYHNGRFPKSWPCSFGSVTETLFHSRTLACPCPFILFIILKCHPTGPIAVYPRDAYRGGAASQVVWPPVFKALELVVKKLLNQTEAAEFLVALSGIQVAIHQFAKHQKLQKGPFTVSVKSQNTVETSKQPKTNIEDRISHFLKTSDSLEHGQGIQHALCEFEEQQGLRKGPVTRSVRFQHAFETSNQPNIPLENRTNLGENLCMFFEQDRNEERIIYAISEFEDHQGLRMEPVGMPLESWDVAETSKQPMIHLKNRVSSWEKFSRMVEQERGGQGIEEQL</sequence>
<reference evidence="1" key="1">
    <citation type="submission" date="2019-09" db="EMBL/GenBank/DDBJ databases">
        <title>Draft genome information of white flower Hibiscus syriacus.</title>
        <authorList>
            <person name="Kim Y.-M."/>
        </authorList>
    </citation>
    <scope>NUCLEOTIDE SEQUENCE [LARGE SCALE GENOMIC DNA]</scope>
    <source>
        <strain evidence="1">YM2019G1</strain>
    </source>
</reference>
<organism evidence="1 2">
    <name type="scientific">Hibiscus syriacus</name>
    <name type="common">Rose of Sharon</name>
    <dbReference type="NCBI Taxonomy" id="106335"/>
    <lineage>
        <taxon>Eukaryota</taxon>
        <taxon>Viridiplantae</taxon>
        <taxon>Streptophyta</taxon>
        <taxon>Embryophyta</taxon>
        <taxon>Tracheophyta</taxon>
        <taxon>Spermatophyta</taxon>
        <taxon>Magnoliopsida</taxon>
        <taxon>eudicotyledons</taxon>
        <taxon>Gunneridae</taxon>
        <taxon>Pentapetalae</taxon>
        <taxon>rosids</taxon>
        <taxon>malvids</taxon>
        <taxon>Malvales</taxon>
        <taxon>Malvaceae</taxon>
        <taxon>Malvoideae</taxon>
        <taxon>Hibiscus</taxon>
    </lineage>
</organism>
<evidence type="ECO:0000313" key="1">
    <source>
        <dbReference type="EMBL" id="KAE8710954.1"/>
    </source>
</evidence>
<proteinExistence type="predicted"/>
<protein>
    <submittedName>
        <fullName evidence="1">Uncharacterized protein</fullName>
    </submittedName>
</protein>
<dbReference type="PANTHER" id="PTHR11439:SF467">
    <property type="entry name" value="INTEGRASE CATALYTIC DOMAIN-CONTAINING PROTEIN"/>
    <property type="match status" value="1"/>
</dbReference>
<evidence type="ECO:0000313" key="2">
    <source>
        <dbReference type="Proteomes" id="UP000436088"/>
    </source>
</evidence>
<dbReference type="PANTHER" id="PTHR11439">
    <property type="entry name" value="GAG-POL-RELATED RETROTRANSPOSON"/>
    <property type="match status" value="1"/>
</dbReference>
<dbReference type="EMBL" id="VEPZ02000926">
    <property type="protein sequence ID" value="KAE8710954.1"/>
    <property type="molecule type" value="Genomic_DNA"/>
</dbReference>
<name>A0A6A3B1M7_HIBSY</name>
<comment type="caution">
    <text evidence="1">The sequence shown here is derived from an EMBL/GenBank/DDBJ whole genome shotgun (WGS) entry which is preliminary data.</text>
</comment>
<accession>A0A6A3B1M7</accession>
<gene>
    <name evidence="1" type="ORF">F3Y22_tig00110318pilonHSYRG00180</name>
</gene>
<dbReference type="CDD" id="cd09272">
    <property type="entry name" value="RNase_HI_RT_Ty1"/>
    <property type="match status" value="1"/>
</dbReference>
<dbReference type="AlphaFoldDB" id="A0A6A3B1M7"/>
<keyword evidence="2" id="KW-1185">Reference proteome</keyword>
<dbReference type="Proteomes" id="UP000436088">
    <property type="component" value="Unassembled WGS sequence"/>
</dbReference>